<organism evidence="2">
    <name type="scientific">Ajellomyces dermatitidis (strain ATCC 18188 / CBS 674.68)</name>
    <name type="common">Blastomyces dermatitidis</name>
    <dbReference type="NCBI Taxonomy" id="653446"/>
    <lineage>
        <taxon>Eukaryota</taxon>
        <taxon>Fungi</taxon>
        <taxon>Dikarya</taxon>
        <taxon>Ascomycota</taxon>
        <taxon>Pezizomycotina</taxon>
        <taxon>Eurotiomycetes</taxon>
        <taxon>Eurotiomycetidae</taxon>
        <taxon>Onygenales</taxon>
        <taxon>Ajellomycetaceae</taxon>
        <taxon>Blastomyces</taxon>
    </lineage>
</organism>
<accession>A0A0J9EPK4</accession>
<name>A0A0J9EPK4_AJEDA</name>
<evidence type="ECO:0000313" key="2">
    <source>
        <dbReference type="EMBL" id="KMW67941.1"/>
    </source>
</evidence>
<dbReference type="EMBL" id="GG749440">
    <property type="protein sequence ID" value="KMW67941.1"/>
    <property type="molecule type" value="Genomic_DNA"/>
</dbReference>
<sequence>MHACMPLVRSIRPFFILFFSYGALGAELQQIKLAPPASHLQVQCRNEPIRAKPMHIHSTPLN</sequence>
<dbReference type="Proteomes" id="UP000007802">
    <property type="component" value="Unassembled WGS sequence"/>
</dbReference>
<reference evidence="2" key="1">
    <citation type="submission" date="2010-03" db="EMBL/GenBank/DDBJ databases">
        <title>Annotation of Blastomyces dermatitidis strain ATCC 18188.</title>
        <authorList>
            <consortium name="The Broad Institute Genome Sequencing Platform"/>
            <consortium name="Broad Institute Genome Sequencing Center for Infectious Disease."/>
            <person name="Cuomo C."/>
            <person name="Klein B."/>
            <person name="Sullivan T."/>
            <person name="Heitman J."/>
            <person name="Young S."/>
            <person name="Zeng Q."/>
            <person name="Gargeya S."/>
            <person name="Alvarado L."/>
            <person name="Berlin A.M."/>
            <person name="Chapman S.B."/>
            <person name="Chen Z."/>
            <person name="Freedman E."/>
            <person name="Gellesch M."/>
            <person name="Goldberg J."/>
            <person name="Griggs A."/>
            <person name="Gujja S."/>
            <person name="Heilman E."/>
            <person name="Heiman D."/>
            <person name="Howarth C."/>
            <person name="Mehta T."/>
            <person name="Neiman D."/>
            <person name="Pearson M."/>
            <person name="Roberts A."/>
            <person name="Saif S."/>
            <person name="Shea T."/>
            <person name="Shenoy N."/>
            <person name="Sisk P."/>
            <person name="Stolte C."/>
            <person name="Sykes S."/>
            <person name="White J."/>
            <person name="Yandava C."/>
            <person name="Haas B."/>
            <person name="Nusbaum C."/>
            <person name="Birren B."/>
        </authorList>
    </citation>
    <scope>NUCLEOTIDE SEQUENCE</scope>
    <source>
        <strain evidence="2">ATCC 18188</strain>
    </source>
</reference>
<evidence type="ECO:0000256" key="1">
    <source>
        <dbReference type="SAM" id="SignalP"/>
    </source>
</evidence>
<feature type="signal peptide" evidence="1">
    <location>
        <begin position="1"/>
        <end position="25"/>
    </location>
</feature>
<keyword evidence="1" id="KW-0732">Signal</keyword>
<proteinExistence type="predicted"/>
<protein>
    <recommendedName>
        <fullName evidence="3">Secreted protein</fullName>
    </recommendedName>
</protein>
<dbReference type="AlphaFoldDB" id="A0A0J9EPK4"/>
<feature type="chain" id="PRO_5005318465" description="Secreted protein" evidence="1">
    <location>
        <begin position="26"/>
        <end position="62"/>
    </location>
</feature>
<evidence type="ECO:0008006" key="3">
    <source>
        <dbReference type="Google" id="ProtNLM"/>
    </source>
</evidence>
<gene>
    <name evidence="2" type="ORF">BDDG_12457</name>
</gene>